<dbReference type="PANTHER" id="PTHR13950:SF9">
    <property type="entry name" value="RABCONNECTIN-3A"/>
    <property type="match status" value="1"/>
</dbReference>
<dbReference type="Pfam" id="PF12234">
    <property type="entry name" value="Rav1p_C"/>
    <property type="match status" value="1"/>
</dbReference>
<gene>
    <name evidence="4" type="ORF">Ddye_017543</name>
</gene>
<protein>
    <recommendedName>
        <fullName evidence="3">RAVE complex protein Rav1 C-terminal domain-containing protein</fullName>
    </recommendedName>
</protein>
<sequence length="2611" mass="289207">MQEPGTSSDLQNANPAIDPTNHLPLSLLRSEFVPAGPTRSTSTLDWIPEFAGYSWVAYGASSLLVISHFPSPHSQDETLIGPIYRQVFELADGSSPVNAVSWSPATPSIGELAAASGNRISVFAHDSESSKGSFCWSQNAVLVQCTKVEAIGWTGSGDGIIAGGIEIILWKKKDKFWEIAWKFKENLPQNLVSATWSIEGPSATAACMSKQETGGSSEAGKCVLVCYGVGKSEYAKVELRHPQPILMIQWRPSKQRQSLGDPKWSSRHTLLTCCLDGTVRLWSEMDNGRVRKVVKDGNDPKTIKRTFSVSAVIEINQSLNGILGIDIAMTWATEIKGMHTTTGGGNQVISTGGYEHERAGKCEWLIGFGPGMLVTFWAVHCLDDISPLRFPRVTLWKKQSLEFGHLLRTGFSSFKEQLLLNKVVIMRNCLSGPPSMCSLIHLSPCNSLVWSLLHSQTSYNEEDASLIKSQSENFLSCSGTGVLETDGHTGKILRVAVHPYVSEFELAVSLDSNGLLLFWSLSTTSSCISALPTLIPPWKLCGKLRTQDSSSKYTSLGWAPSLVDEDRVLVMGHVRGIDCFVVNISKTGESEIVCHYICTIPFTGHGPYKDGPANIFSIPLPSCNIKTIKFNKFMLLGVWMEGFEALSWEITLHSVDLLGSCCECNIDDNNTVSCSLWKFENNFSGKKYCLGVNPCSSQFPEPQTDNQITSFSVVCPSSLTPIQQKSDYDNDLCSKMPAYIMATGFSDGSLKLWRSNLGRPSTPHPPWELVGMFVAHQGPVSGMSLTDCGRKIATVSAANHSNAVSTLCIWESVYLTGLGSFMLEDTLSFDRNVVAVDWLALENGQFLLGVCMQNELQIYAQRHCGGQNSLNSKNYLSMHNWFCIAFACSSTAIHDFFWSRRATAMLVHGSYFSLFSRWLFLVDKEHPVKGYSTFILDNSFWHESGTDKDILSATFADFDICNFKESLVEVCSGQFKPAPHVKMSMTDNHVSRSFFVASDQEKCGSAIMLGFWSMLDVAEKLRGPLPVYHPESLLLNIYSGNWKRAYVSVRHLVEYLTSNNLYAKSSHIVPQILLSNYFEGLPLKGSTDSGFQWSGVNTLTTSASDYMFSSSSSKSEGSGFVESIENLYKLAAISNTEKMEILAVVDLLNELSNMHSASAYENLDEPGRRFWVALRFQQLHFFRESGRLAYVEELVVDSRLIGWAFHSDCQETLFSSFLSNEPSWPEMRAVGVGLWFTNETQLRTRMEKLARLQYLKKRNPKDCALLYIALNRLQVLTGLFKISKDEKDKPLVGFLARNFQEEKNKAAALKNAYVLLGKHQLELAIAFFLLGGDAASAISVCAKNLGDEQLALVICRLVEKHGGPLERHLISKFILPSAIERGDCWLASLMEWELGNYSQSFLTMLGIQGLSAINKFAISSNNVAFMDPSIGLYCLMLANKNRMRNAMGERNAAILGRWANLMIATALNRRGHPLEALECFSSSPSTLGGTDQGSVSDVELSQILHGILKPSASDSSNWVSGEVALHLESHAKLDFALQYFSKLLREHPRWPDQSGRLGTCSMDVEIHQYKKLLENFQHKFYAGLVIFERKFSMDSFSLINMILVYLSNKGLLFIGYDILRGYNRQGQSQDESDMIDSFLLCSLQHKQFLKATEDISFFLLRFIAASSITCPHWKSCYIENDVYSEVRSAYLDSWGYYFQCVISSLWSLKASLRVSSGSFDEDLGLELLTLLDLYEYYVCFASAWSHRNSKGLLLMVQPLIITYTNGHTPYDVDMVSLRNVFDQISELVTNKLSIDNVKGDLQTPKCVEDKRGGELMHSIPEDERWKIMGACLWQHMYRFMKHKLLSVTNRLDEYNFSGLSHGKVSSWVSSLTNPESASISMTDHVSLLSLILAKLLKSALSHISSKHVKRLASFLQQKLENGLDVPTCRWLEESSHSQPRAPYQHLNHGVVSMDIMNNKDEVAISELLWDTCADSNMISEGFAQEKINWPHYTNFKPLKGWSDINEGVKMDHEAKETYNNGGGLGSTSANGEVVSPGRSHVRGHTFLSSWQKDTNIVNEVTPFQTPKEIYKRNGELLEAVCINSIDQRQAALASNRKGIIFFNWEEATSLRDQSAYIWSDADWPQNGWAGSESTPFPTFVSPGVGLGTKKGAHLGLGGATIGMSSLARSGRDLTGGGAFGIPGYAGIGASGLGWEIQDDFEEFVDPPATVENISTRAISSHPSRPFFLVGSSNTHIYLWEFGEDKATATYGVMPAANVPPPYALASISALHFDHCGHRFASAALDGTVCTWQLEVGGRSNVRPTESSLCFNSHATDVTYITSSGSVIAASGHSSNGVNVVIWDTLAPPTTSRASIICHEGGARSISVFDNDIGSGSVSPLIVTGGKGGDVGIHDFRYIATGRTKRHRHLDHHEPSINSSSNTDTQTGFENKSGDQNGMLWYIPKAHSGSVTRISSIPNTSLFLIGSKDRDVKLWDTKATKSVYHWPKLHERHMFLQPGSRAFGGVVRVFISRFSAKLPYFILCWLDVNIVYEIVQTKYSRLCVYTEAISCLNVAGCSSAVTDIQVVSHGFFTCGSDSSVKLVISRITNTGSEEFEHVSFELMEKLAEDFNC</sequence>
<dbReference type="InterPro" id="IPR015943">
    <property type="entry name" value="WD40/YVTN_repeat-like_dom_sf"/>
</dbReference>
<feature type="region of interest" description="Disordered" evidence="2">
    <location>
        <begin position="2406"/>
        <end position="2427"/>
    </location>
</feature>
<dbReference type="Gene3D" id="2.130.10.10">
    <property type="entry name" value="YVTN repeat-like/Quinoprotein amine dehydrogenase"/>
    <property type="match status" value="3"/>
</dbReference>
<organism evidence="4 5">
    <name type="scientific">Dipteronia dyeriana</name>
    <dbReference type="NCBI Taxonomy" id="168575"/>
    <lineage>
        <taxon>Eukaryota</taxon>
        <taxon>Viridiplantae</taxon>
        <taxon>Streptophyta</taxon>
        <taxon>Embryophyta</taxon>
        <taxon>Tracheophyta</taxon>
        <taxon>Spermatophyta</taxon>
        <taxon>Magnoliopsida</taxon>
        <taxon>eudicotyledons</taxon>
        <taxon>Gunneridae</taxon>
        <taxon>Pentapetalae</taxon>
        <taxon>rosids</taxon>
        <taxon>malvids</taxon>
        <taxon>Sapindales</taxon>
        <taxon>Sapindaceae</taxon>
        <taxon>Hippocastanoideae</taxon>
        <taxon>Acereae</taxon>
        <taxon>Dipteronia</taxon>
    </lineage>
</organism>
<feature type="repeat" description="WD" evidence="1">
    <location>
        <begin position="2443"/>
        <end position="2484"/>
    </location>
</feature>
<dbReference type="FunFam" id="2.130.10.10:FF:001240">
    <property type="entry name" value="Transducin family protein / WD-40 repeat family protein"/>
    <property type="match status" value="1"/>
</dbReference>
<dbReference type="InterPro" id="IPR022033">
    <property type="entry name" value="Rav1p_C"/>
</dbReference>
<evidence type="ECO:0000256" key="2">
    <source>
        <dbReference type="SAM" id="MobiDB-lite"/>
    </source>
</evidence>
<dbReference type="Pfam" id="PF00400">
    <property type="entry name" value="WD40"/>
    <property type="match status" value="2"/>
</dbReference>
<dbReference type="EMBL" id="JANJYI010000005">
    <property type="protein sequence ID" value="KAK2650054.1"/>
    <property type="molecule type" value="Genomic_DNA"/>
</dbReference>
<evidence type="ECO:0000313" key="4">
    <source>
        <dbReference type="EMBL" id="KAK2650054.1"/>
    </source>
</evidence>
<dbReference type="PROSITE" id="PS50294">
    <property type="entry name" value="WD_REPEATS_REGION"/>
    <property type="match status" value="1"/>
</dbReference>
<accession>A0AAD9WZW3</accession>
<dbReference type="SUPFAM" id="SSF50978">
    <property type="entry name" value="WD40 repeat-like"/>
    <property type="match status" value="2"/>
</dbReference>
<comment type="caution">
    <text evidence="4">The sequence shown here is derived from an EMBL/GenBank/DDBJ whole genome shotgun (WGS) entry which is preliminary data.</text>
</comment>
<name>A0AAD9WZW3_9ROSI</name>
<proteinExistence type="predicted"/>
<evidence type="ECO:0000313" key="5">
    <source>
        <dbReference type="Proteomes" id="UP001280121"/>
    </source>
</evidence>
<dbReference type="GO" id="GO:0043291">
    <property type="term" value="C:RAVE complex"/>
    <property type="evidence" value="ECO:0007669"/>
    <property type="project" value="TreeGrafter"/>
</dbReference>
<reference evidence="4" key="1">
    <citation type="journal article" date="2023" name="Plant J.">
        <title>Genome sequences and population genomics provide insights into the demographic history, inbreeding, and mutation load of two 'living fossil' tree species of Dipteronia.</title>
        <authorList>
            <person name="Feng Y."/>
            <person name="Comes H.P."/>
            <person name="Chen J."/>
            <person name="Zhu S."/>
            <person name="Lu R."/>
            <person name="Zhang X."/>
            <person name="Li P."/>
            <person name="Qiu J."/>
            <person name="Olsen K.M."/>
            <person name="Qiu Y."/>
        </authorList>
    </citation>
    <scope>NUCLEOTIDE SEQUENCE</scope>
    <source>
        <strain evidence="4">KIB01</strain>
    </source>
</reference>
<evidence type="ECO:0000259" key="3">
    <source>
        <dbReference type="Pfam" id="PF12234"/>
    </source>
</evidence>
<dbReference type="InterPro" id="IPR052208">
    <property type="entry name" value="DmX-like/RAVE_component"/>
</dbReference>
<dbReference type="InterPro" id="IPR001680">
    <property type="entry name" value="WD40_rpt"/>
</dbReference>
<dbReference type="InterPro" id="IPR036322">
    <property type="entry name" value="WD40_repeat_dom_sf"/>
</dbReference>
<keyword evidence="1" id="KW-0853">WD repeat</keyword>
<keyword evidence="5" id="KW-1185">Reference proteome</keyword>
<feature type="domain" description="RAVE complex protein Rav1 C-terminal" evidence="3">
    <location>
        <begin position="801"/>
        <end position="1401"/>
    </location>
</feature>
<evidence type="ECO:0000256" key="1">
    <source>
        <dbReference type="PROSITE-ProRule" id="PRU00221"/>
    </source>
</evidence>
<dbReference type="Proteomes" id="UP001280121">
    <property type="component" value="Unassembled WGS sequence"/>
</dbReference>
<dbReference type="GO" id="GO:0007035">
    <property type="term" value="P:vacuolar acidification"/>
    <property type="evidence" value="ECO:0007669"/>
    <property type="project" value="TreeGrafter"/>
</dbReference>
<dbReference type="PROSITE" id="PS50082">
    <property type="entry name" value="WD_REPEATS_2"/>
    <property type="match status" value="1"/>
</dbReference>
<feature type="compositionally biased region" description="Polar residues" evidence="2">
    <location>
        <begin position="2415"/>
        <end position="2427"/>
    </location>
</feature>
<dbReference type="SMART" id="SM00320">
    <property type="entry name" value="WD40"/>
    <property type="match status" value="11"/>
</dbReference>
<dbReference type="PANTHER" id="PTHR13950">
    <property type="entry name" value="RABCONNECTIN-RELATED"/>
    <property type="match status" value="1"/>
</dbReference>